<accession>A0ABT2I7Q6</accession>
<sequence>MKRVAVLLCAMLAWGSGSAHAVEPSAEVKALTPEAEQQLAAELGQCFALKSTGEDRLTLARWFVAALGSAPQTADVAKVDPAQKDKLDRQVAVIFTRLMTVDCAEQSRPLFQARSSAGFRAAGGTLGRLAMQELMGDPKTASAMLGGYTSYLREEDFADLVK</sequence>
<dbReference type="Proteomes" id="UP001165583">
    <property type="component" value="Unassembled WGS sequence"/>
</dbReference>
<dbReference type="EMBL" id="JANZXA010000010">
    <property type="protein sequence ID" value="MCT2400850.1"/>
    <property type="molecule type" value="Genomic_DNA"/>
</dbReference>
<keyword evidence="3" id="KW-1185">Reference proteome</keyword>
<dbReference type="RefSeq" id="WP_260046941.1">
    <property type="nucleotide sequence ID" value="NZ_JANZXA010000010.1"/>
</dbReference>
<comment type="caution">
    <text evidence="2">The sequence shown here is derived from an EMBL/GenBank/DDBJ whole genome shotgun (WGS) entry which is preliminary data.</text>
</comment>
<protein>
    <submittedName>
        <fullName evidence="2">Uncharacterized protein</fullName>
    </submittedName>
</protein>
<feature type="chain" id="PRO_5045720934" evidence="1">
    <location>
        <begin position="22"/>
        <end position="162"/>
    </location>
</feature>
<name>A0ABT2I7Q6_9SPHN</name>
<evidence type="ECO:0000256" key="1">
    <source>
        <dbReference type="SAM" id="SignalP"/>
    </source>
</evidence>
<organism evidence="2 3">
    <name type="scientific">Novosphingobium mangrovi</name>
    <name type="common">ex Huang et al. 2023</name>
    <dbReference type="NCBI Taxonomy" id="2976432"/>
    <lineage>
        <taxon>Bacteria</taxon>
        <taxon>Pseudomonadati</taxon>
        <taxon>Pseudomonadota</taxon>
        <taxon>Alphaproteobacteria</taxon>
        <taxon>Sphingomonadales</taxon>
        <taxon>Sphingomonadaceae</taxon>
        <taxon>Novosphingobium</taxon>
    </lineage>
</organism>
<evidence type="ECO:0000313" key="2">
    <source>
        <dbReference type="EMBL" id="MCT2400850.1"/>
    </source>
</evidence>
<keyword evidence="1" id="KW-0732">Signal</keyword>
<feature type="signal peptide" evidence="1">
    <location>
        <begin position="1"/>
        <end position="21"/>
    </location>
</feature>
<reference evidence="2" key="1">
    <citation type="submission" date="2022-09" db="EMBL/GenBank/DDBJ databases">
        <title>Novosphingobium sp. Nov., a polycyclic aromatic hydrocarbon-degrading bacterium isolated form mangrove sediments in HongKong.</title>
        <authorList>
            <person name="Hu Z."/>
        </authorList>
    </citation>
    <scope>NUCLEOTIDE SEQUENCE</scope>
    <source>
        <strain evidence="2">HK4-1</strain>
    </source>
</reference>
<proteinExistence type="predicted"/>
<evidence type="ECO:0000313" key="3">
    <source>
        <dbReference type="Proteomes" id="UP001165583"/>
    </source>
</evidence>
<gene>
    <name evidence="2" type="ORF">NZK81_14945</name>
</gene>